<dbReference type="RefSeq" id="WP_119048409.1">
    <property type="nucleotide sequence ID" value="NZ_CP032157.1"/>
</dbReference>
<accession>A0A3B7MPJ3</accession>
<reference evidence="3 4" key="1">
    <citation type="submission" date="2018-09" db="EMBL/GenBank/DDBJ databases">
        <title>Genome sequencing of strain 6GH32-13.</title>
        <authorList>
            <person name="Weon H.-Y."/>
            <person name="Heo J."/>
            <person name="Kwon S.-W."/>
        </authorList>
    </citation>
    <scope>NUCLEOTIDE SEQUENCE [LARGE SCALE GENOMIC DNA]</scope>
    <source>
        <strain evidence="3 4">5GH32-13</strain>
    </source>
</reference>
<dbReference type="AlphaFoldDB" id="A0A3B7MPJ3"/>
<feature type="chain" id="PRO_5017563292" evidence="1">
    <location>
        <begin position="20"/>
        <end position="148"/>
    </location>
</feature>
<evidence type="ECO:0000259" key="2">
    <source>
        <dbReference type="Pfam" id="PF11827"/>
    </source>
</evidence>
<keyword evidence="4" id="KW-1185">Reference proteome</keyword>
<dbReference type="EMBL" id="CP032157">
    <property type="protein sequence ID" value="AXY72571.1"/>
    <property type="molecule type" value="Genomic_DNA"/>
</dbReference>
<dbReference type="InterPro" id="IPR021782">
    <property type="entry name" value="DUF3347"/>
</dbReference>
<proteinExistence type="predicted"/>
<name>A0A3B7MPJ3_9BACT</name>
<organism evidence="3 4">
    <name type="scientific">Paraflavitalea soli</name>
    <dbReference type="NCBI Taxonomy" id="2315862"/>
    <lineage>
        <taxon>Bacteria</taxon>
        <taxon>Pseudomonadati</taxon>
        <taxon>Bacteroidota</taxon>
        <taxon>Chitinophagia</taxon>
        <taxon>Chitinophagales</taxon>
        <taxon>Chitinophagaceae</taxon>
        <taxon>Paraflavitalea</taxon>
    </lineage>
</organism>
<dbReference type="Proteomes" id="UP000263900">
    <property type="component" value="Chromosome"/>
</dbReference>
<dbReference type="OrthoDB" id="5513217at2"/>
<protein>
    <submittedName>
        <fullName evidence="3">DUF3347 domain-containing protein</fullName>
    </submittedName>
</protein>
<feature type="signal peptide" evidence="1">
    <location>
        <begin position="1"/>
        <end position="19"/>
    </location>
</feature>
<sequence>MKNLLIVFAILLVSASSYAQHTDQLLNDYLGVKNALVASDGKAASQAIATFYSNVQEEASGSSMAELLKATEKLHGAGSNLDKQRAAFNDVSTSLWKMVKDSDKVSAPVYYQFCPMKKAFWLSSEKEIRNPYYGSAMMTCGKVTDTKN</sequence>
<dbReference type="KEGG" id="pseg:D3H65_00640"/>
<keyword evidence="1" id="KW-0732">Signal</keyword>
<feature type="domain" description="DUF3347" evidence="2">
    <location>
        <begin position="26"/>
        <end position="103"/>
    </location>
</feature>
<dbReference type="Pfam" id="PF11827">
    <property type="entry name" value="DUF3347"/>
    <property type="match status" value="1"/>
</dbReference>
<evidence type="ECO:0000313" key="4">
    <source>
        <dbReference type="Proteomes" id="UP000263900"/>
    </source>
</evidence>
<gene>
    <name evidence="3" type="ORF">D3H65_00640</name>
</gene>
<evidence type="ECO:0000313" key="3">
    <source>
        <dbReference type="EMBL" id="AXY72571.1"/>
    </source>
</evidence>
<evidence type="ECO:0000256" key="1">
    <source>
        <dbReference type="SAM" id="SignalP"/>
    </source>
</evidence>